<comment type="subcellular location">
    <subcellularLocation>
        <location evidence="6">Endoplasmic reticulum</location>
    </subcellularLocation>
    <subcellularLocation>
        <location evidence="6">Golgi apparatus</location>
        <location evidence="6">cis-Golgi network</location>
    </subcellularLocation>
</comment>
<keyword evidence="1 6" id="KW-0813">Transport</keyword>
<dbReference type="SUPFAM" id="SSF64356">
    <property type="entry name" value="SNARE-like"/>
    <property type="match status" value="1"/>
</dbReference>
<dbReference type="EMBL" id="GG662639">
    <property type="protein sequence ID" value="EAR99438.1"/>
    <property type="molecule type" value="Genomic_DNA"/>
</dbReference>
<evidence type="ECO:0000313" key="8">
    <source>
        <dbReference type="Proteomes" id="UP000009168"/>
    </source>
</evidence>
<organism evidence="7 8">
    <name type="scientific">Tetrahymena thermophila (strain SB210)</name>
    <dbReference type="NCBI Taxonomy" id="312017"/>
    <lineage>
        <taxon>Eukaryota</taxon>
        <taxon>Sar</taxon>
        <taxon>Alveolata</taxon>
        <taxon>Ciliophora</taxon>
        <taxon>Intramacronucleata</taxon>
        <taxon>Oligohymenophorea</taxon>
        <taxon>Hymenostomatida</taxon>
        <taxon>Tetrahymenina</taxon>
        <taxon>Tetrahymenidae</taxon>
        <taxon>Tetrahymena</taxon>
    </lineage>
</organism>
<dbReference type="InParanoid" id="I7M270"/>
<dbReference type="OMA" id="LYQANTI"/>
<dbReference type="InterPro" id="IPR011012">
    <property type="entry name" value="Longin-like_dom_sf"/>
</dbReference>
<dbReference type="GO" id="GO:0005794">
    <property type="term" value="C:Golgi apparatus"/>
    <property type="evidence" value="ECO:0007669"/>
    <property type="project" value="UniProtKB-SubCell"/>
</dbReference>
<evidence type="ECO:0000256" key="5">
    <source>
        <dbReference type="ARBA" id="ARBA00038167"/>
    </source>
</evidence>
<keyword evidence="8" id="KW-1185">Reference proteome</keyword>
<dbReference type="Pfam" id="PF04099">
    <property type="entry name" value="Sybindin"/>
    <property type="match status" value="1"/>
</dbReference>
<name>I7M270_TETTS</name>
<dbReference type="GO" id="GO:0005783">
    <property type="term" value="C:endoplasmic reticulum"/>
    <property type="evidence" value="ECO:0007669"/>
    <property type="project" value="UniProtKB-SubCell"/>
</dbReference>
<reference evidence="8" key="1">
    <citation type="journal article" date="2006" name="PLoS Biol.">
        <title>Macronuclear genome sequence of the ciliate Tetrahymena thermophila, a model eukaryote.</title>
        <authorList>
            <person name="Eisen J.A."/>
            <person name="Coyne R.S."/>
            <person name="Wu M."/>
            <person name="Wu D."/>
            <person name="Thiagarajan M."/>
            <person name="Wortman J.R."/>
            <person name="Badger J.H."/>
            <person name="Ren Q."/>
            <person name="Amedeo P."/>
            <person name="Jones K.M."/>
            <person name="Tallon L.J."/>
            <person name="Delcher A.L."/>
            <person name="Salzberg S.L."/>
            <person name="Silva J.C."/>
            <person name="Haas B.J."/>
            <person name="Majoros W.H."/>
            <person name="Farzad M."/>
            <person name="Carlton J.M."/>
            <person name="Smith R.K. Jr."/>
            <person name="Garg J."/>
            <person name="Pearlman R.E."/>
            <person name="Karrer K.M."/>
            <person name="Sun L."/>
            <person name="Manning G."/>
            <person name="Elde N.C."/>
            <person name="Turkewitz A.P."/>
            <person name="Asai D.J."/>
            <person name="Wilkes D.E."/>
            <person name="Wang Y."/>
            <person name="Cai H."/>
            <person name="Collins K."/>
            <person name="Stewart B.A."/>
            <person name="Lee S.R."/>
            <person name="Wilamowska K."/>
            <person name="Weinberg Z."/>
            <person name="Ruzzo W.L."/>
            <person name="Wloga D."/>
            <person name="Gaertig J."/>
            <person name="Frankel J."/>
            <person name="Tsao C.-C."/>
            <person name="Gorovsky M.A."/>
            <person name="Keeling P.J."/>
            <person name="Waller R.F."/>
            <person name="Patron N.J."/>
            <person name="Cherry J.M."/>
            <person name="Stover N.A."/>
            <person name="Krieger C.J."/>
            <person name="del Toro C."/>
            <person name="Ryder H.F."/>
            <person name="Williamson S.C."/>
            <person name="Barbeau R.A."/>
            <person name="Hamilton E.P."/>
            <person name="Orias E."/>
        </authorList>
    </citation>
    <scope>NUCLEOTIDE SEQUENCE [LARGE SCALE GENOMIC DNA]</scope>
    <source>
        <strain evidence="8">SB210</strain>
    </source>
</reference>
<keyword evidence="4 6" id="KW-0333">Golgi apparatus</keyword>
<comment type="subunit">
    <text evidence="6">Part of the multisubunit transport protein particle (TRAPP) complex.</text>
</comment>
<dbReference type="SMART" id="SM01399">
    <property type="entry name" value="Sybindin"/>
    <property type="match status" value="1"/>
</dbReference>
<dbReference type="GeneID" id="7822966"/>
<dbReference type="PANTHER" id="PTHR23249">
    <property type="entry name" value="TRAFFICKING PROTEIN PARTICLE COMPLEX SUBUNIT"/>
    <property type="match status" value="1"/>
</dbReference>
<gene>
    <name evidence="7" type="ORF">TTHERM_00136020</name>
</gene>
<dbReference type="AlphaFoldDB" id="I7M270"/>
<evidence type="ECO:0000256" key="3">
    <source>
        <dbReference type="ARBA" id="ARBA00022892"/>
    </source>
</evidence>
<evidence type="ECO:0000256" key="6">
    <source>
        <dbReference type="RuleBase" id="RU366065"/>
    </source>
</evidence>
<sequence>MNNQPDLFELIIFNERKNILFHYDLVNDKESDEMKIQILEKLPRIQNLCGLVAALKELNKKFSPFATQNVKFFKSSFYKFSLYDSPGGIKIILLSSNNDFDYSDILEEIFLSAYIDLVQRNPLYQANTIIKNTAFTSKIKSIFQNQQSVQYKSN</sequence>
<dbReference type="GO" id="GO:0030008">
    <property type="term" value="C:TRAPP complex"/>
    <property type="evidence" value="ECO:0007669"/>
    <property type="project" value="UniProtKB-UniRule"/>
</dbReference>
<evidence type="ECO:0000256" key="1">
    <source>
        <dbReference type="ARBA" id="ARBA00022448"/>
    </source>
</evidence>
<dbReference type="Proteomes" id="UP000009168">
    <property type="component" value="Unassembled WGS sequence"/>
</dbReference>
<dbReference type="Gene3D" id="3.30.450.70">
    <property type="match status" value="1"/>
</dbReference>
<dbReference type="STRING" id="312017.I7M270"/>
<dbReference type="HOGENOM" id="CLU_1707824_0_0_1"/>
<keyword evidence="2 6" id="KW-0256">Endoplasmic reticulum</keyword>
<dbReference type="KEGG" id="tet:TTHERM_00136020"/>
<evidence type="ECO:0000256" key="4">
    <source>
        <dbReference type="ARBA" id="ARBA00023034"/>
    </source>
</evidence>
<keyword evidence="3 6" id="KW-0931">ER-Golgi transport</keyword>
<dbReference type="eggNOG" id="ENOG502SXNK">
    <property type="taxonomic scope" value="Eukaryota"/>
</dbReference>
<evidence type="ECO:0000256" key="2">
    <source>
        <dbReference type="ARBA" id="ARBA00022824"/>
    </source>
</evidence>
<comment type="similarity">
    <text evidence="5">Belongs to the TRAPP small subunits family. BET5 subfamily.</text>
</comment>
<dbReference type="GO" id="GO:0006888">
    <property type="term" value="P:endoplasmic reticulum to Golgi vesicle-mediated transport"/>
    <property type="evidence" value="ECO:0007669"/>
    <property type="project" value="UniProtKB-UniRule"/>
</dbReference>
<dbReference type="OrthoDB" id="246406at2759"/>
<dbReference type="PANTHER" id="PTHR23249:SF16">
    <property type="entry name" value="TRAFFICKING PROTEIN PARTICLE COMPLEX SUBUNIT 1"/>
    <property type="match status" value="1"/>
</dbReference>
<accession>I7M270</accession>
<dbReference type="InterPro" id="IPR007233">
    <property type="entry name" value="TRAPPC"/>
</dbReference>
<dbReference type="RefSeq" id="XP_001019683.1">
    <property type="nucleotide sequence ID" value="XM_001019683.3"/>
</dbReference>
<protein>
    <recommendedName>
        <fullName evidence="6">Trafficking protein particle complex subunit</fullName>
    </recommendedName>
</protein>
<evidence type="ECO:0000313" key="7">
    <source>
        <dbReference type="EMBL" id="EAR99438.1"/>
    </source>
</evidence>
<proteinExistence type="inferred from homology"/>